<dbReference type="STRING" id="103827.A0A0N5D0Z5"/>
<evidence type="ECO:0000313" key="5">
    <source>
        <dbReference type="EMBL" id="VDN03839.1"/>
    </source>
</evidence>
<reference evidence="5 6" key="2">
    <citation type="submission" date="2018-11" db="EMBL/GenBank/DDBJ databases">
        <authorList>
            <consortium name="Pathogen Informatics"/>
        </authorList>
    </citation>
    <scope>NUCLEOTIDE SEQUENCE [LARGE SCALE GENOMIC DNA]</scope>
</reference>
<keyword evidence="4" id="KW-0206">Cytoskeleton</keyword>
<evidence type="ECO:0000313" key="6">
    <source>
        <dbReference type="Proteomes" id="UP000276776"/>
    </source>
</evidence>
<dbReference type="PANTHER" id="PTHR20940">
    <property type="entry name" value="TETRA THYMOSIN"/>
    <property type="match status" value="1"/>
</dbReference>
<dbReference type="OrthoDB" id="2151618at2759"/>
<dbReference type="GO" id="GO:0003785">
    <property type="term" value="F:actin monomer binding"/>
    <property type="evidence" value="ECO:0007669"/>
    <property type="project" value="InterPro"/>
</dbReference>
<protein>
    <submittedName>
        <fullName evidence="5 7">Uncharacterized protein</fullName>
    </submittedName>
</protein>
<dbReference type="GO" id="GO:0005856">
    <property type="term" value="C:cytoskeleton"/>
    <property type="evidence" value="ECO:0007669"/>
    <property type="project" value="UniProtKB-SubCell"/>
</dbReference>
<dbReference type="Pfam" id="PF01290">
    <property type="entry name" value="Thymosin"/>
    <property type="match status" value="1"/>
</dbReference>
<dbReference type="AlphaFoldDB" id="A0A0N5D0Z5"/>
<evidence type="ECO:0000313" key="7">
    <source>
        <dbReference type="WBParaSite" id="TCLT_0000649401-mRNA-1"/>
    </source>
</evidence>
<evidence type="ECO:0000256" key="1">
    <source>
        <dbReference type="ARBA" id="ARBA00004245"/>
    </source>
</evidence>
<dbReference type="PANTHER" id="PTHR20940:SF1">
    <property type="entry name" value="CIBOULOT, ISOFORM A"/>
    <property type="match status" value="1"/>
</dbReference>
<dbReference type="WBParaSite" id="TCLT_0000649401-mRNA-1">
    <property type="protein sequence ID" value="TCLT_0000649401-mRNA-1"/>
    <property type="gene ID" value="TCLT_0000649401"/>
</dbReference>
<dbReference type="SMART" id="SM00152">
    <property type="entry name" value="THY"/>
    <property type="match status" value="4"/>
</dbReference>
<comment type="subcellular location">
    <subcellularLocation>
        <location evidence="1">Cytoplasm</location>
        <location evidence="1">Cytoskeleton</location>
    </subcellularLocation>
</comment>
<dbReference type="GO" id="GO:0005829">
    <property type="term" value="C:cytosol"/>
    <property type="evidence" value="ECO:0007669"/>
    <property type="project" value="TreeGrafter"/>
</dbReference>
<comment type="similarity">
    <text evidence="2">Belongs to the thymosin beta family.</text>
</comment>
<dbReference type="Proteomes" id="UP000276776">
    <property type="component" value="Unassembled WGS sequence"/>
</dbReference>
<keyword evidence="3" id="KW-0963">Cytoplasm</keyword>
<sequence length="163" mass="18804">MEEQSHNKLIANARKLPSEIAADVTKGQQLKHVEVTEKTILPTTLDIYKEKIDFELKEEIKMHDRGKLRHADVIEKNILPKPEEVYREKVDEILKEEILNRDLSKLRRAEVVEKNSLPTSEDIAREKVPTLIANFNAEKLKHVEPIVKMELPSANGLNNLQKL</sequence>
<dbReference type="EMBL" id="UYYF01004419">
    <property type="protein sequence ID" value="VDN03839.1"/>
    <property type="molecule type" value="Genomic_DNA"/>
</dbReference>
<reference evidence="7" key="1">
    <citation type="submission" date="2017-02" db="UniProtKB">
        <authorList>
            <consortium name="WormBaseParasite"/>
        </authorList>
    </citation>
    <scope>IDENTIFICATION</scope>
</reference>
<evidence type="ECO:0000256" key="3">
    <source>
        <dbReference type="ARBA" id="ARBA00022490"/>
    </source>
</evidence>
<proteinExistence type="inferred from homology"/>
<dbReference type="GO" id="GO:0007015">
    <property type="term" value="P:actin filament organization"/>
    <property type="evidence" value="ECO:0007669"/>
    <property type="project" value="InterPro"/>
</dbReference>
<name>A0A0N5D0Z5_THECL</name>
<dbReference type="InterPro" id="IPR001152">
    <property type="entry name" value="Beta-thymosin"/>
</dbReference>
<dbReference type="InterPro" id="IPR038386">
    <property type="entry name" value="Beta-thymosin_sf"/>
</dbReference>
<accession>A0A0N5D0Z5</accession>
<gene>
    <name evidence="5" type="ORF">TCLT_LOCUS6483</name>
</gene>
<dbReference type="OMA" id="PDKEAIQ"/>
<dbReference type="Gene3D" id="1.20.5.520">
    <property type="entry name" value="Single helix bin"/>
    <property type="match status" value="3"/>
</dbReference>
<evidence type="ECO:0000256" key="2">
    <source>
        <dbReference type="ARBA" id="ARBA00009511"/>
    </source>
</evidence>
<keyword evidence="6" id="KW-1185">Reference proteome</keyword>
<organism evidence="7">
    <name type="scientific">Thelazia callipaeda</name>
    <name type="common">Oriental eyeworm</name>
    <name type="synonym">Parasitic nematode</name>
    <dbReference type="NCBI Taxonomy" id="103827"/>
    <lineage>
        <taxon>Eukaryota</taxon>
        <taxon>Metazoa</taxon>
        <taxon>Ecdysozoa</taxon>
        <taxon>Nematoda</taxon>
        <taxon>Chromadorea</taxon>
        <taxon>Rhabditida</taxon>
        <taxon>Spirurina</taxon>
        <taxon>Spiruromorpha</taxon>
        <taxon>Thelazioidea</taxon>
        <taxon>Thelaziidae</taxon>
        <taxon>Thelazia</taxon>
    </lineage>
</organism>
<evidence type="ECO:0000256" key="4">
    <source>
        <dbReference type="ARBA" id="ARBA00023212"/>
    </source>
</evidence>